<evidence type="ECO:0000256" key="13">
    <source>
        <dbReference type="ARBA" id="ARBA00023012"/>
    </source>
</evidence>
<dbReference type="SUPFAM" id="SSF55874">
    <property type="entry name" value="ATPase domain of HSP90 chaperone/DNA topoisomerase II/histidine kinase"/>
    <property type="match status" value="1"/>
</dbReference>
<dbReference type="GO" id="GO:0000155">
    <property type="term" value="F:phosphorelay sensor kinase activity"/>
    <property type="evidence" value="ECO:0007669"/>
    <property type="project" value="InterPro"/>
</dbReference>
<evidence type="ECO:0000256" key="5">
    <source>
        <dbReference type="ARBA" id="ARBA00022519"/>
    </source>
</evidence>
<dbReference type="Pfam" id="PF02518">
    <property type="entry name" value="HATPase_c"/>
    <property type="match status" value="1"/>
</dbReference>
<dbReference type="PRINTS" id="PR00344">
    <property type="entry name" value="BCTRLSENSOR"/>
</dbReference>
<dbReference type="PANTHER" id="PTHR44936:SF5">
    <property type="entry name" value="SENSOR HISTIDINE KINASE ENVZ"/>
    <property type="match status" value="1"/>
</dbReference>
<sequence>MMARLGIVWRLVLILLAALILVQMITTALYFWRREQAFDARLRSPIADQVAAMASLVDEADPLEREVMLRAFNSQDLLVSINAERGADLPDGRPLRPMEGRVRAELPALTPPRLVVIRMETDIEQSRRLPVLSRLFAGKVAATVGLADGRYLHVLADGDLMPRLFGLQPGFFAGVIGFMVALLVVVLFTRESKPLRHLARSVQDFGRDAEPRPVKEAGAAEVRVLIRAFNDMQGRLAELMRNRAFILGALAHDLRTYLTRLRLRAEFLPDAAEREQWIRNLDHMGRMVEDSLTFARVSFGADRDARSDLALISRREIEERRALGLAVTGSIGPDAAPVAGSETALARALANLVDNALKYAGGAEVSLTRDGKFFILAVEDRGPGLPVEARAQLAQPFQQADTARTKGTGAAGAGAGLGLAIAREIAAGLGGALELGDRPGGGARILLRLPAISP</sequence>
<feature type="transmembrane region" description="Helical" evidence="15">
    <location>
        <begin position="7"/>
        <end position="32"/>
    </location>
</feature>
<evidence type="ECO:0000256" key="14">
    <source>
        <dbReference type="ARBA" id="ARBA00023136"/>
    </source>
</evidence>
<dbReference type="Pfam" id="PF00672">
    <property type="entry name" value="HAMP"/>
    <property type="match status" value="1"/>
</dbReference>
<name>A0A317E228_9PROT</name>
<dbReference type="SMART" id="SM00304">
    <property type="entry name" value="HAMP"/>
    <property type="match status" value="1"/>
</dbReference>
<keyword evidence="14 15" id="KW-0472">Membrane</keyword>
<dbReference type="InterPro" id="IPR004358">
    <property type="entry name" value="Sig_transdc_His_kin-like_C"/>
</dbReference>
<evidence type="ECO:0000256" key="2">
    <source>
        <dbReference type="ARBA" id="ARBA00004429"/>
    </source>
</evidence>
<dbReference type="CDD" id="cd00082">
    <property type="entry name" value="HisKA"/>
    <property type="match status" value="1"/>
</dbReference>
<dbReference type="InterPro" id="IPR036097">
    <property type="entry name" value="HisK_dim/P_sf"/>
</dbReference>
<evidence type="ECO:0000256" key="9">
    <source>
        <dbReference type="ARBA" id="ARBA00022741"/>
    </source>
</evidence>
<comment type="subcellular location">
    <subcellularLocation>
        <location evidence="2">Cell inner membrane</location>
        <topology evidence="2">Multi-pass membrane protein</topology>
    </subcellularLocation>
</comment>
<dbReference type="SMART" id="SM00387">
    <property type="entry name" value="HATPase_c"/>
    <property type="match status" value="1"/>
</dbReference>
<feature type="transmembrane region" description="Helical" evidence="15">
    <location>
        <begin position="170"/>
        <end position="188"/>
    </location>
</feature>
<evidence type="ECO:0000256" key="3">
    <source>
        <dbReference type="ARBA" id="ARBA00012438"/>
    </source>
</evidence>
<reference evidence="18 19" key="1">
    <citation type="submission" date="2018-05" db="EMBL/GenBank/DDBJ databases">
        <title>Zavarzinia sp. HR-AS.</title>
        <authorList>
            <person name="Lee Y."/>
            <person name="Jeon C.O."/>
        </authorList>
    </citation>
    <scope>NUCLEOTIDE SEQUENCE [LARGE SCALE GENOMIC DNA]</scope>
    <source>
        <strain evidence="18 19">HR-AS</strain>
    </source>
</reference>
<accession>A0A317E228</accession>
<dbReference type="InterPro" id="IPR003660">
    <property type="entry name" value="HAMP_dom"/>
</dbReference>
<evidence type="ECO:0000256" key="6">
    <source>
        <dbReference type="ARBA" id="ARBA00022553"/>
    </source>
</evidence>
<dbReference type="EC" id="2.7.13.3" evidence="3"/>
<dbReference type="SMART" id="SM00388">
    <property type="entry name" value="HisKA"/>
    <property type="match status" value="1"/>
</dbReference>
<protein>
    <recommendedName>
        <fullName evidence="3">histidine kinase</fullName>
        <ecNumber evidence="3">2.7.13.3</ecNumber>
    </recommendedName>
</protein>
<evidence type="ECO:0000256" key="15">
    <source>
        <dbReference type="SAM" id="Phobius"/>
    </source>
</evidence>
<dbReference type="Proteomes" id="UP000245461">
    <property type="component" value="Unassembled WGS sequence"/>
</dbReference>
<keyword evidence="12 15" id="KW-1133">Transmembrane helix</keyword>
<keyword evidence="13" id="KW-0902">Two-component regulatory system</keyword>
<keyword evidence="6" id="KW-0597">Phosphoprotein</keyword>
<keyword evidence="7" id="KW-0808">Transferase</keyword>
<keyword evidence="19" id="KW-1185">Reference proteome</keyword>
<dbReference type="InterPro" id="IPR003594">
    <property type="entry name" value="HATPase_dom"/>
</dbReference>
<dbReference type="InterPro" id="IPR005467">
    <property type="entry name" value="His_kinase_dom"/>
</dbReference>
<keyword evidence="5" id="KW-0997">Cell inner membrane</keyword>
<evidence type="ECO:0000313" key="18">
    <source>
        <dbReference type="EMBL" id="PWR20186.1"/>
    </source>
</evidence>
<keyword evidence="4" id="KW-1003">Cell membrane</keyword>
<dbReference type="Gene3D" id="3.30.565.10">
    <property type="entry name" value="Histidine kinase-like ATPase, C-terminal domain"/>
    <property type="match status" value="1"/>
</dbReference>
<dbReference type="EMBL" id="QGLE01000010">
    <property type="protein sequence ID" value="PWR20186.1"/>
    <property type="molecule type" value="Genomic_DNA"/>
</dbReference>
<evidence type="ECO:0000259" key="16">
    <source>
        <dbReference type="PROSITE" id="PS50109"/>
    </source>
</evidence>
<comment type="caution">
    <text evidence="18">The sequence shown here is derived from an EMBL/GenBank/DDBJ whole genome shotgun (WGS) entry which is preliminary data.</text>
</comment>
<evidence type="ECO:0000256" key="4">
    <source>
        <dbReference type="ARBA" id="ARBA00022475"/>
    </source>
</evidence>
<dbReference type="SUPFAM" id="SSF47384">
    <property type="entry name" value="Homodimeric domain of signal transducing histidine kinase"/>
    <property type="match status" value="1"/>
</dbReference>
<proteinExistence type="predicted"/>
<dbReference type="Gene3D" id="1.10.287.130">
    <property type="match status" value="1"/>
</dbReference>
<evidence type="ECO:0000256" key="10">
    <source>
        <dbReference type="ARBA" id="ARBA00022777"/>
    </source>
</evidence>
<comment type="catalytic activity">
    <reaction evidence="1">
        <text>ATP + protein L-histidine = ADP + protein N-phospho-L-histidine.</text>
        <dbReference type="EC" id="2.7.13.3"/>
    </reaction>
</comment>
<feature type="domain" description="HAMP" evidence="17">
    <location>
        <begin position="189"/>
        <end position="241"/>
    </location>
</feature>
<dbReference type="PROSITE" id="PS50885">
    <property type="entry name" value="HAMP"/>
    <property type="match status" value="1"/>
</dbReference>
<dbReference type="RefSeq" id="WP_109907184.1">
    <property type="nucleotide sequence ID" value="NZ_QGLE01000010.1"/>
</dbReference>
<dbReference type="InterPro" id="IPR003661">
    <property type="entry name" value="HisK_dim/P_dom"/>
</dbReference>
<dbReference type="GO" id="GO:0005524">
    <property type="term" value="F:ATP binding"/>
    <property type="evidence" value="ECO:0007669"/>
    <property type="project" value="UniProtKB-KW"/>
</dbReference>
<gene>
    <name evidence="18" type="ORF">DKG74_16015</name>
</gene>
<dbReference type="AlphaFoldDB" id="A0A317E228"/>
<dbReference type="OrthoDB" id="9804645at2"/>
<dbReference type="PANTHER" id="PTHR44936">
    <property type="entry name" value="SENSOR PROTEIN CREC"/>
    <property type="match status" value="1"/>
</dbReference>
<evidence type="ECO:0000256" key="7">
    <source>
        <dbReference type="ARBA" id="ARBA00022679"/>
    </source>
</evidence>
<evidence type="ECO:0000256" key="12">
    <source>
        <dbReference type="ARBA" id="ARBA00022989"/>
    </source>
</evidence>
<dbReference type="InterPro" id="IPR036890">
    <property type="entry name" value="HATPase_C_sf"/>
</dbReference>
<organism evidence="18 19">
    <name type="scientific">Zavarzinia aquatilis</name>
    <dbReference type="NCBI Taxonomy" id="2211142"/>
    <lineage>
        <taxon>Bacteria</taxon>
        <taxon>Pseudomonadati</taxon>
        <taxon>Pseudomonadota</taxon>
        <taxon>Alphaproteobacteria</taxon>
        <taxon>Rhodospirillales</taxon>
        <taxon>Zavarziniaceae</taxon>
        <taxon>Zavarzinia</taxon>
    </lineage>
</organism>
<keyword evidence="10" id="KW-0418">Kinase</keyword>
<dbReference type="PROSITE" id="PS50109">
    <property type="entry name" value="HIS_KIN"/>
    <property type="match status" value="1"/>
</dbReference>
<keyword evidence="8 15" id="KW-0812">Transmembrane</keyword>
<evidence type="ECO:0000256" key="8">
    <source>
        <dbReference type="ARBA" id="ARBA00022692"/>
    </source>
</evidence>
<evidence type="ECO:0000256" key="11">
    <source>
        <dbReference type="ARBA" id="ARBA00022840"/>
    </source>
</evidence>
<dbReference type="InterPro" id="IPR050980">
    <property type="entry name" value="2C_sensor_his_kinase"/>
</dbReference>
<keyword evidence="11 18" id="KW-0067">ATP-binding</keyword>
<feature type="domain" description="Histidine kinase" evidence="16">
    <location>
        <begin position="249"/>
        <end position="453"/>
    </location>
</feature>
<keyword evidence="9" id="KW-0547">Nucleotide-binding</keyword>
<dbReference type="GO" id="GO:0005886">
    <property type="term" value="C:plasma membrane"/>
    <property type="evidence" value="ECO:0007669"/>
    <property type="project" value="UniProtKB-SubCell"/>
</dbReference>
<evidence type="ECO:0000256" key="1">
    <source>
        <dbReference type="ARBA" id="ARBA00000085"/>
    </source>
</evidence>
<evidence type="ECO:0000313" key="19">
    <source>
        <dbReference type="Proteomes" id="UP000245461"/>
    </source>
</evidence>
<evidence type="ECO:0000259" key="17">
    <source>
        <dbReference type="PROSITE" id="PS50885"/>
    </source>
</evidence>